<evidence type="ECO:0000256" key="10">
    <source>
        <dbReference type="RuleBase" id="RU363063"/>
    </source>
</evidence>
<sequence length="417" mass="49191">MINGRNKYNTSGYDHDLQLLNKIYFTSINCLRRYGRRSLCIPCFFFVILCCNLRMLNGKPNVHEEHIDRSVPCNQSSIRKHFMNNLRPEELFTQNLSQSSFTYEISNENFCSLSAPHALIFVISKSTNFGSRNAIRRTWGDFTQLNSIEKFANLKLKLLFLIDIDAMFIQNVNLEQSLYHDLVQVRLPQHYSLSTYRDMAILDWTETYCSQALLTIKSDDDVFLNMYLLANVLTYIITNTTISTEKLECKHVENLNSMAVIYGFKFQHAHVVRHAADLAPEEARYIITDNEYPCTHYPDFMSGFGYIINRNARLKLLCAFFRHQKSFHLSDVYITGILAEYLNIQRQHLRFKINYESADECVVFFNQKNAYACASSLHYKEQTSSLLKDVYIFERFYTYWKRVHQNRRLFINYDSFF</sequence>
<accession>A0A814G7R5</accession>
<evidence type="ECO:0000256" key="4">
    <source>
        <dbReference type="ARBA" id="ARBA00022679"/>
    </source>
</evidence>
<keyword evidence="4" id="KW-0808">Transferase</keyword>
<evidence type="ECO:0000313" key="11">
    <source>
        <dbReference type="EMBL" id="CAF0991129.1"/>
    </source>
</evidence>
<evidence type="ECO:0000256" key="9">
    <source>
        <dbReference type="ARBA" id="ARBA00023136"/>
    </source>
</evidence>
<protein>
    <recommendedName>
        <fullName evidence="10">Hexosyltransferase</fullName>
        <ecNumber evidence="10">2.4.1.-</ecNumber>
    </recommendedName>
</protein>
<comment type="caution">
    <text evidence="11">The sequence shown here is derived from an EMBL/GenBank/DDBJ whole genome shotgun (WGS) entry which is preliminary data.</text>
</comment>
<evidence type="ECO:0000313" key="12">
    <source>
        <dbReference type="Proteomes" id="UP000663845"/>
    </source>
</evidence>
<dbReference type="Proteomes" id="UP000663845">
    <property type="component" value="Unassembled WGS sequence"/>
</dbReference>
<evidence type="ECO:0000256" key="8">
    <source>
        <dbReference type="ARBA" id="ARBA00023034"/>
    </source>
</evidence>
<proteinExistence type="inferred from homology"/>
<evidence type="ECO:0000256" key="7">
    <source>
        <dbReference type="ARBA" id="ARBA00022989"/>
    </source>
</evidence>
<keyword evidence="6" id="KW-0735">Signal-anchor</keyword>
<gene>
    <name evidence="11" type="ORF">JYZ213_LOCUS15466</name>
</gene>
<dbReference type="InterPro" id="IPR002659">
    <property type="entry name" value="Glyco_trans_31"/>
</dbReference>
<dbReference type="AlphaFoldDB" id="A0A814G7R5"/>
<evidence type="ECO:0000256" key="6">
    <source>
        <dbReference type="ARBA" id="ARBA00022968"/>
    </source>
</evidence>
<keyword evidence="3 10" id="KW-0328">Glycosyltransferase</keyword>
<keyword evidence="5" id="KW-0812">Transmembrane</keyword>
<comment type="subcellular location">
    <subcellularLocation>
        <location evidence="1 10">Golgi apparatus membrane</location>
        <topology evidence="1 10">Single-pass type II membrane protein</topology>
    </subcellularLocation>
</comment>
<keyword evidence="8 10" id="KW-0333">Golgi apparatus</keyword>
<name>A0A814G7R5_9BILA</name>
<keyword evidence="9" id="KW-0472">Membrane</keyword>
<evidence type="ECO:0000256" key="2">
    <source>
        <dbReference type="ARBA" id="ARBA00008661"/>
    </source>
</evidence>
<evidence type="ECO:0000256" key="1">
    <source>
        <dbReference type="ARBA" id="ARBA00004323"/>
    </source>
</evidence>
<dbReference type="GO" id="GO:0000139">
    <property type="term" value="C:Golgi membrane"/>
    <property type="evidence" value="ECO:0007669"/>
    <property type="project" value="UniProtKB-SubCell"/>
</dbReference>
<keyword evidence="7" id="KW-1133">Transmembrane helix</keyword>
<dbReference type="Pfam" id="PF01762">
    <property type="entry name" value="Galactosyl_T"/>
    <property type="match status" value="1"/>
</dbReference>
<evidence type="ECO:0000256" key="3">
    <source>
        <dbReference type="ARBA" id="ARBA00022676"/>
    </source>
</evidence>
<dbReference type="GO" id="GO:0016758">
    <property type="term" value="F:hexosyltransferase activity"/>
    <property type="evidence" value="ECO:0007669"/>
    <property type="project" value="InterPro"/>
</dbReference>
<comment type="similarity">
    <text evidence="2 10">Belongs to the glycosyltransferase 31 family.</text>
</comment>
<dbReference type="EC" id="2.4.1.-" evidence="10"/>
<organism evidence="11 12">
    <name type="scientific">Adineta steineri</name>
    <dbReference type="NCBI Taxonomy" id="433720"/>
    <lineage>
        <taxon>Eukaryota</taxon>
        <taxon>Metazoa</taxon>
        <taxon>Spiralia</taxon>
        <taxon>Gnathifera</taxon>
        <taxon>Rotifera</taxon>
        <taxon>Eurotatoria</taxon>
        <taxon>Bdelloidea</taxon>
        <taxon>Adinetida</taxon>
        <taxon>Adinetidae</taxon>
        <taxon>Adineta</taxon>
    </lineage>
</organism>
<reference evidence="11" key="1">
    <citation type="submission" date="2021-02" db="EMBL/GenBank/DDBJ databases">
        <authorList>
            <person name="Nowell W R."/>
        </authorList>
    </citation>
    <scope>NUCLEOTIDE SEQUENCE</scope>
</reference>
<dbReference type="Gene3D" id="3.90.550.50">
    <property type="match status" value="1"/>
</dbReference>
<evidence type="ECO:0000256" key="5">
    <source>
        <dbReference type="ARBA" id="ARBA00022692"/>
    </source>
</evidence>
<dbReference type="PANTHER" id="PTHR11214">
    <property type="entry name" value="BETA-1,3-N-ACETYLGLUCOSAMINYLTRANSFERASE"/>
    <property type="match status" value="1"/>
</dbReference>
<dbReference type="EMBL" id="CAJNOG010000134">
    <property type="protein sequence ID" value="CAF0991129.1"/>
    <property type="molecule type" value="Genomic_DNA"/>
</dbReference>
<dbReference type="GO" id="GO:0006493">
    <property type="term" value="P:protein O-linked glycosylation"/>
    <property type="evidence" value="ECO:0007669"/>
    <property type="project" value="TreeGrafter"/>
</dbReference>
<dbReference type="PANTHER" id="PTHR11214:SF3">
    <property type="entry name" value="BETA-1,3-GALACTOSYLTRANSFERASE 6"/>
    <property type="match status" value="1"/>
</dbReference>